<evidence type="ECO:0000259" key="2">
    <source>
        <dbReference type="Pfam" id="PF13966"/>
    </source>
</evidence>
<dbReference type="InterPro" id="IPR002156">
    <property type="entry name" value="RNaseH_domain"/>
</dbReference>
<dbReference type="GO" id="GO:0003676">
    <property type="term" value="F:nucleic acid binding"/>
    <property type="evidence" value="ECO:0007669"/>
    <property type="project" value="InterPro"/>
</dbReference>
<dbReference type="PANTHER" id="PTHR47723:SF19">
    <property type="entry name" value="POLYNUCLEOTIDYL TRANSFERASE, RIBONUCLEASE H-LIKE SUPERFAMILY PROTEIN"/>
    <property type="match status" value="1"/>
</dbReference>
<dbReference type="InterPro" id="IPR012337">
    <property type="entry name" value="RNaseH-like_sf"/>
</dbReference>
<evidence type="ECO:0000313" key="4">
    <source>
        <dbReference type="Proteomes" id="UP000834106"/>
    </source>
</evidence>
<dbReference type="GO" id="GO:0004523">
    <property type="term" value="F:RNA-DNA hybrid ribonuclease activity"/>
    <property type="evidence" value="ECO:0007669"/>
    <property type="project" value="InterPro"/>
</dbReference>
<dbReference type="InterPro" id="IPR053151">
    <property type="entry name" value="RNase_H-like"/>
</dbReference>
<sequence length="406" mass="47273">MVRENSRNDTVDSLFVPNEKAWDVDKLRTLFNPSIVSDIGKIYLSQDEGEDRMFWSLERNGCFSVRNCYRMIYNHIGQQLAGPSEGSTDKLLWKYLWKMKVPPKVKVFAWRACKDRLPTALNLEKKQIIRQSTCSLCNSETEDLNHAVIHCNMLKGVWTTFFPELVRINCRSIKEKALDLYVRKEVSKLDTFFMLTWSFWFRGNKYVNEHIWLDPRKNADTALGMLESYSKARKTNNSQIRKHFKWKPLDFNFLKLNVDGTTFKELDKAGIGAVLRDHSGQVIMAMSKIENSVEESEVIELLAIFRGMQFCANMGIHNLMVESDSKLVIEALQTDSMLNSSLGVLYHEVKRLATQFVNCKYSHTFRECNMVAHKLARYAKLVEDVNVWLDSIPDYVYQANWLDIRL</sequence>
<feature type="domain" description="Reverse transcriptase zinc-binding" evidence="2">
    <location>
        <begin position="63"/>
        <end position="158"/>
    </location>
</feature>
<evidence type="ECO:0000313" key="3">
    <source>
        <dbReference type="EMBL" id="CAI9762048.1"/>
    </source>
</evidence>
<dbReference type="Proteomes" id="UP000834106">
    <property type="component" value="Chromosome 5"/>
</dbReference>
<dbReference type="Pfam" id="PF13456">
    <property type="entry name" value="RVT_3"/>
    <property type="match status" value="1"/>
</dbReference>
<evidence type="ECO:0000259" key="1">
    <source>
        <dbReference type="Pfam" id="PF13456"/>
    </source>
</evidence>
<keyword evidence="4" id="KW-1185">Reference proteome</keyword>
<dbReference type="PANTHER" id="PTHR47723">
    <property type="entry name" value="OS05G0353850 PROTEIN"/>
    <property type="match status" value="1"/>
</dbReference>
<protein>
    <submittedName>
        <fullName evidence="3">Uncharacterized protein</fullName>
    </submittedName>
</protein>
<feature type="domain" description="RNase H type-1" evidence="1">
    <location>
        <begin position="257"/>
        <end position="379"/>
    </location>
</feature>
<organism evidence="3 4">
    <name type="scientific">Fraxinus pennsylvanica</name>
    <dbReference type="NCBI Taxonomy" id="56036"/>
    <lineage>
        <taxon>Eukaryota</taxon>
        <taxon>Viridiplantae</taxon>
        <taxon>Streptophyta</taxon>
        <taxon>Embryophyta</taxon>
        <taxon>Tracheophyta</taxon>
        <taxon>Spermatophyta</taxon>
        <taxon>Magnoliopsida</taxon>
        <taxon>eudicotyledons</taxon>
        <taxon>Gunneridae</taxon>
        <taxon>Pentapetalae</taxon>
        <taxon>asterids</taxon>
        <taxon>lamiids</taxon>
        <taxon>Lamiales</taxon>
        <taxon>Oleaceae</taxon>
        <taxon>Oleeae</taxon>
        <taxon>Fraxinus</taxon>
    </lineage>
</organism>
<dbReference type="AlphaFoldDB" id="A0AAD1Z473"/>
<dbReference type="Gene3D" id="3.30.420.10">
    <property type="entry name" value="Ribonuclease H-like superfamily/Ribonuclease H"/>
    <property type="match status" value="1"/>
</dbReference>
<dbReference type="SUPFAM" id="SSF53098">
    <property type="entry name" value="Ribonuclease H-like"/>
    <property type="match status" value="1"/>
</dbReference>
<proteinExistence type="predicted"/>
<dbReference type="InterPro" id="IPR036397">
    <property type="entry name" value="RNaseH_sf"/>
</dbReference>
<accession>A0AAD1Z473</accession>
<gene>
    <name evidence="3" type="ORF">FPE_LOCUS9478</name>
</gene>
<dbReference type="EMBL" id="OU503040">
    <property type="protein sequence ID" value="CAI9762048.1"/>
    <property type="molecule type" value="Genomic_DNA"/>
</dbReference>
<reference evidence="3" key="1">
    <citation type="submission" date="2023-05" db="EMBL/GenBank/DDBJ databases">
        <authorList>
            <person name="Huff M."/>
        </authorList>
    </citation>
    <scope>NUCLEOTIDE SEQUENCE</scope>
</reference>
<dbReference type="Pfam" id="PF13966">
    <property type="entry name" value="zf-RVT"/>
    <property type="match status" value="1"/>
</dbReference>
<name>A0AAD1Z473_9LAMI</name>
<dbReference type="InterPro" id="IPR044730">
    <property type="entry name" value="RNase_H-like_dom_plant"/>
</dbReference>
<dbReference type="InterPro" id="IPR026960">
    <property type="entry name" value="RVT-Znf"/>
</dbReference>
<dbReference type="CDD" id="cd06222">
    <property type="entry name" value="RNase_H_like"/>
    <property type="match status" value="1"/>
</dbReference>